<gene>
    <name evidence="8" type="ORF">ACFP57_02235</name>
</gene>
<keyword evidence="2" id="KW-0119">Carbohydrate metabolism</keyword>
<dbReference type="Pfam" id="PF02782">
    <property type="entry name" value="FGGY_C"/>
    <property type="match status" value="1"/>
</dbReference>
<protein>
    <submittedName>
        <fullName evidence="8">FGGY-family carbohydrate kinase</fullName>
    </submittedName>
</protein>
<dbReference type="GO" id="GO:0016301">
    <property type="term" value="F:kinase activity"/>
    <property type="evidence" value="ECO:0007669"/>
    <property type="project" value="UniProtKB-KW"/>
</dbReference>
<dbReference type="InterPro" id="IPR018483">
    <property type="entry name" value="Carb_kinase_FGGY_CS"/>
</dbReference>
<dbReference type="SUPFAM" id="SSF53067">
    <property type="entry name" value="Actin-like ATPase domain"/>
    <property type="match status" value="2"/>
</dbReference>
<evidence type="ECO:0000256" key="2">
    <source>
        <dbReference type="ARBA" id="ARBA00022629"/>
    </source>
</evidence>
<comment type="caution">
    <text evidence="8">The sequence shown here is derived from an EMBL/GenBank/DDBJ whole genome shotgun (WGS) entry which is preliminary data.</text>
</comment>
<dbReference type="RefSeq" id="WP_343884517.1">
    <property type="nucleotide sequence ID" value="NZ_BAAAKI010000002.1"/>
</dbReference>
<keyword evidence="9" id="KW-1185">Reference proteome</keyword>
<evidence type="ECO:0000259" key="6">
    <source>
        <dbReference type="Pfam" id="PF00370"/>
    </source>
</evidence>
<dbReference type="InterPro" id="IPR043129">
    <property type="entry name" value="ATPase_NBD"/>
</dbReference>
<reference evidence="9" key="1">
    <citation type="journal article" date="2019" name="Int. J. Syst. Evol. Microbiol.">
        <title>The Global Catalogue of Microorganisms (GCM) 10K type strain sequencing project: providing services to taxonomists for standard genome sequencing and annotation.</title>
        <authorList>
            <consortium name="The Broad Institute Genomics Platform"/>
            <consortium name="The Broad Institute Genome Sequencing Center for Infectious Disease"/>
            <person name="Wu L."/>
            <person name="Ma J."/>
        </authorList>
    </citation>
    <scope>NUCLEOTIDE SEQUENCE [LARGE SCALE GENOMIC DNA]</scope>
    <source>
        <strain evidence="9">CGMCC 1.15277</strain>
    </source>
</reference>
<proteinExistence type="inferred from homology"/>
<keyword evidence="4 5" id="KW-0418">Kinase</keyword>
<dbReference type="InterPro" id="IPR018484">
    <property type="entry name" value="FGGY_N"/>
</dbReference>
<feature type="domain" description="Carbohydrate kinase FGGY N-terminal" evidence="6">
    <location>
        <begin position="8"/>
        <end position="248"/>
    </location>
</feature>
<dbReference type="PANTHER" id="PTHR43095">
    <property type="entry name" value="SUGAR KINASE"/>
    <property type="match status" value="1"/>
</dbReference>
<sequence>MQSTHPLVIAVDSSTTATKAIVADPTGHVLSEGRCELGMSTPGLDKYEQDPREWWTSTNTAVGRAVEQLGANERARIVALCSTIQRQSFALVDADGEPVRPGILWLDGRAAEQARRIGTRDLHRLTGFQPDVTPSVYKIAWLNEHEPENVSRAARVTGVHGYLAHAMTGHWVDSAAAADSLGLFDMARLDFDDSVLAMVGLRRDQLPQLVDPGSSMGPIRRDVTRAWGLEQDVELIASCGDGQAAGLGCGAIGPDEAYLNMGTALVAGVHCATYEVGDVYRTDAAGIPGHYVLEIVQNSGSYLAGWFRTELGDPALKGAPDPALEEAAAGVPAGVGGPMVLPYWNAVQSPYWNPVAKGAIVGLGGAHGRPEIYRSILEGLSIEMARNLRGLQNDTGTPLTSVRVMGGGQRSPLWRQVMTDCVGLPLTACETEEVSAMGAAVLAMASTGVVGDIPATARAMAKLGDTSEPDPERVELYRELAEVQGLLYPALAHAFEAHSQFLLRHQR</sequence>
<evidence type="ECO:0000313" key="9">
    <source>
        <dbReference type="Proteomes" id="UP001596266"/>
    </source>
</evidence>
<dbReference type="PROSITE" id="PS00445">
    <property type="entry name" value="FGGY_KINASES_2"/>
    <property type="match status" value="1"/>
</dbReference>
<dbReference type="InterPro" id="IPR018485">
    <property type="entry name" value="FGGY_C"/>
</dbReference>
<feature type="domain" description="Carbohydrate kinase FGGY C-terminal" evidence="7">
    <location>
        <begin position="278"/>
        <end position="445"/>
    </location>
</feature>
<dbReference type="InterPro" id="IPR050406">
    <property type="entry name" value="FGGY_Carb_Kinase"/>
</dbReference>
<dbReference type="CDD" id="cd07779">
    <property type="entry name" value="ASKHA_NBD_FGGY_YgcE-like"/>
    <property type="match status" value="1"/>
</dbReference>
<evidence type="ECO:0000256" key="3">
    <source>
        <dbReference type="ARBA" id="ARBA00022679"/>
    </source>
</evidence>
<name>A0ABW1X135_9ACTN</name>
<keyword evidence="3 5" id="KW-0808">Transferase</keyword>
<keyword evidence="2" id="KW-0859">Xylose metabolism</keyword>
<dbReference type="PANTHER" id="PTHR43095:SF5">
    <property type="entry name" value="XYLULOSE KINASE"/>
    <property type="match status" value="1"/>
</dbReference>
<dbReference type="EMBL" id="JBHSUA010000007">
    <property type="protein sequence ID" value="MFC6395817.1"/>
    <property type="molecule type" value="Genomic_DNA"/>
</dbReference>
<evidence type="ECO:0000313" key="8">
    <source>
        <dbReference type="EMBL" id="MFC6395817.1"/>
    </source>
</evidence>
<evidence type="ECO:0000259" key="7">
    <source>
        <dbReference type="Pfam" id="PF02782"/>
    </source>
</evidence>
<dbReference type="InterPro" id="IPR000577">
    <property type="entry name" value="Carb_kinase_FGGY"/>
</dbReference>
<accession>A0ABW1X135</accession>
<evidence type="ECO:0000256" key="5">
    <source>
        <dbReference type="RuleBase" id="RU003733"/>
    </source>
</evidence>
<evidence type="ECO:0000256" key="1">
    <source>
        <dbReference type="ARBA" id="ARBA00009156"/>
    </source>
</evidence>
<comment type="similarity">
    <text evidence="1 5">Belongs to the FGGY kinase family.</text>
</comment>
<dbReference type="Pfam" id="PF00370">
    <property type="entry name" value="FGGY_N"/>
    <property type="match status" value="1"/>
</dbReference>
<dbReference type="Gene3D" id="3.30.420.40">
    <property type="match status" value="2"/>
</dbReference>
<dbReference type="PIRSF" id="PIRSF000538">
    <property type="entry name" value="GlpK"/>
    <property type="match status" value="1"/>
</dbReference>
<dbReference type="Proteomes" id="UP001596266">
    <property type="component" value="Unassembled WGS sequence"/>
</dbReference>
<organism evidence="8 9">
    <name type="scientific">Luteococcus sanguinis</name>
    <dbReference type="NCBI Taxonomy" id="174038"/>
    <lineage>
        <taxon>Bacteria</taxon>
        <taxon>Bacillati</taxon>
        <taxon>Actinomycetota</taxon>
        <taxon>Actinomycetes</taxon>
        <taxon>Propionibacteriales</taxon>
        <taxon>Propionibacteriaceae</taxon>
        <taxon>Luteococcus</taxon>
    </lineage>
</organism>
<evidence type="ECO:0000256" key="4">
    <source>
        <dbReference type="ARBA" id="ARBA00022777"/>
    </source>
</evidence>